<protein>
    <submittedName>
        <fullName evidence="2">DUF3892 domain-containing protein</fullName>
    </submittedName>
</protein>
<dbReference type="KEGG" id="coh:EAV92_10080"/>
<evidence type="ECO:0000313" key="2">
    <source>
        <dbReference type="EMBL" id="AYQ72879.1"/>
    </source>
</evidence>
<gene>
    <name evidence="2" type="ORF">EAV92_10080</name>
</gene>
<proteinExistence type="predicted"/>
<dbReference type="RefSeq" id="WP_123040961.1">
    <property type="nucleotide sequence ID" value="NZ_CP033433.1"/>
</dbReference>
<sequence length="79" mass="8777">MDNANQPPQVVAVRKNGDGDIVELKLSSGQEVDYKTAQQMAKNNQIANVNVFRGRDGDEHLRSDPDGRKDNNLDNLPPF</sequence>
<evidence type="ECO:0000256" key="1">
    <source>
        <dbReference type="SAM" id="MobiDB-lite"/>
    </source>
</evidence>
<dbReference type="InterPro" id="IPR024997">
    <property type="entry name" value="DUF3892"/>
</dbReference>
<dbReference type="Pfam" id="PF13031">
    <property type="entry name" value="DUF3892"/>
    <property type="match status" value="1"/>
</dbReference>
<organism evidence="2 3">
    <name type="scientific">Cohnella candidum</name>
    <dbReference type="NCBI Taxonomy" id="2674991"/>
    <lineage>
        <taxon>Bacteria</taxon>
        <taxon>Bacillati</taxon>
        <taxon>Bacillota</taxon>
        <taxon>Bacilli</taxon>
        <taxon>Bacillales</taxon>
        <taxon>Paenibacillaceae</taxon>
        <taxon>Cohnella</taxon>
    </lineage>
</organism>
<feature type="compositionally biased region" description="Basic and acidic residues" evidence="1">
    <location>
        <begin position="53"/>
        <end position="72"/>
    </location>
</feature>
<keyword evidence="3" id="KW-1185">Reference proteome</keyword>
<accession>A0A3G3JZG3</accession>
<feature type="region of interest" description="Disordered" evidence="1">
    <location>
        <begin position="51"/>
        <end position="79"/>
    </location>
</feature>
<dbReference type="EMBL" id="CP033433">
    <property type="protein sequence ID" value="AYQ72879.1"/>
    <property type="molecule type" value="Genomic_DNA"/>
</dbReference>
<evidence type="ECO:0000313" key="3">
    <source>
        <dbReference type="Proteomes" id="UP000269097"/>
    </source>
</evidence>
<reference evidence="2 3" key="1">
    <citation type="submission" date="2018-10" db="EMBL/GenBank/DDBJ databases">
        <title>Genome Sequence of Cohnella sp.</title>
        <authorList>
            <person name="Srinivasan S."/>
            <person name="Kim M.K."/>
        </authorList>
    </citation>
    <scope>NUCLEOTIDE SEQUENCE [LARGE SCALE GENOMIC DNA]</scope>
    <source>
        <strain evidence="2 3">18JY8-7</strain>
    </source>
</reference>
<name>A0A3G3JZG3_9BACL</name>
<dbReference type="AlphaFoldDB" id="A0A3G3JZG3"/>
<dbReference type="Proteomes" id="UP000269097">
    <property type="component" value="Chromosome"/>
</dbReference>